<protein>
    <submittedName>
        <fullName evidence="1">Uncharacterized protein</fullName>
    </submittedName>
</protein>
<gene>
    <name evidence="1" type="ORF">AXG93_955s1000</name>
</gene>
<keyword evidence="2" id="KW-1185">Reference proteome</keyword>
<dbReference type="Proteomes" id="UP000077202">
    <property type="component" value="Unassembled WGS sequence"/>
</dbReference>
<dbReference type="EMBL" id="LVLJ01000721">
    <property type="protein sequence ID" value="OAE32862.1"/>
    <property type="molecule type" value="Genomic_DNA"/>
</dbReference>
<name>A0A176WKL2_MARPO</name>
<proteinExistence type="predicted"/>
<evidence type="ECO:0000313" key="1">
    <source>
        <dbReference type="EMBL" id="OAE32862.1"/>
    </source>
</evidence>
<dbReference type="AlphaFoldDB" id="A0A176WKL2"/>
<evidence type="ECO:0000313" key="2">
    <source>
        <dbReference type="Proteomes" id="UP000077202"/>
    </source>
</evidence>
<sequence>MRILSSVDRVIRIKTTAGLLLSFLWRHGGAQEAVVGDKMILCMILAHDPTLQRIPIGSNNNCATAGTGMGIAQIPRDREYLVRDWEQPVPRPADQQAAEEADTVLHSPVLCSLLYNGSSGPFVETQRVKATDERRNGDADMEVSRAASALACTPLSETQGLESATSPAGDEILSYRCSVPASVLVDLQLRLDMVSSI</sequence>
<comment type="caution">
    <text evidence="1">The sequence shown here is derived from an EMBL/GenBank/DDBJ whole genome shotgun (WGS) entry which is preliminary data.</text>
</comment>
<accession>A0A176WKL2</accession>
<reference evidence="1" key="1">
    <citation type="submission" date="2016-03" db="EMBL/GenBank/DDBJ databases">
        <title>Mechanisms controlling the formation of the plant cell surface in tip-growing cells are functionally conserved among land plants.</title>
        <authorList>
            <person name="Honkanen S."/>
            <person name="Jones V.A."/>
            <person name="Morieri G."/>
            <person name="Champion C."/>
            <person name="Hetherington A.J."/>
            <person name="Kelly S."/>
            <person name="Saint-Marcoux D."/>
            <person name="Proust H."/>
            <person name="Prescott H."/>
            <person name="Dolan L."/>
        </authorList>
    </citation>
    <scope>NUCLEOTIDE SEQUENCE [LARGE SCALE GENOMIC DNA]</scope>
    <source>
        <tissue evidence="1">Whole gametophyte</tissue>
    </source>
</reference>
<organism evidence="1 2">
    <name type="scientific">Marchantia polymorpha subsp. ruderalis</name>
    <dbReference type="NCBI Taxonomy" id="1480154"/>
    <lineage>
        <taxon>Eukaryota</taxon>
        <taxon>Viridiplantae</taxon>
        <taxon>Streptophyta</taxon>
        <taxon>Embryophyta</taxon>
        <taxon>Marchantiophyta</taxon>
        <taxon>Marchantiopsida</taxon>
        <taxon>Marchantiidae</taxon>
        <taxon>Marchantiales</taxon>
        <taxon>Marchantiaceae</taxon>
        <taxon>Marchantia</taxon>
    </lineage>
</organism>